<dbReference type="SUPFAM" id="SSF82185">
    <property type="entry name" value="Histone H3 K4-specific methyltransferase SET7/9 N-terminal domain"/>
    <property type="match status" value="2"/>
</dbReference>
<dbReference type="EMBL" id="AUWU02000005">
    <property type="protein sequence ID" value="KAH0572676.1"/>
    <property type="molecule type" value="Genomic_DNA"/>
</dbReference>
<dbReference type="EMBL" id="KI546114">
    <property type="protein sequence ID" value="EST44674.1"/>
    <property type="molecule type" value="Genomic_DNA"/>
</dbReference>
<evidence type="ECO:0000256" key="1">
    <source>
        <dbReference type="SAM" id="MobiDB-lite"/>
    </source>
</evidence>
<dbReference type="VEuPathDB" id="GiardiaDB:SS50377_24788"/>
<accession>V6LV71</accession>
<protein>
    <recommendedName>
        <fullName evidence="5">MORN repeat-containing protein</fullName>
    </recommendedName>
</protein>
<dbReference type="Proteomes" id="UP000018208">
    <property type="component" value="Unassembled WGS sequence"/>
</dbReference>
<evidence type="ECO:0000313" key="3">
    <source>
        <dbReference type="EMBL" id="KAH0572676.1"/>
    </source>
</evidence>
<evidence type="ECO:0000313" key="2">
    <source>
        <dbReference type="EMBL" id="EST44674.1"/>
    </source>
</evidence>
<name>V6LV71_9EUKA</name>
<dbReference type="PANTHER" id="PTHR23084:SF179">
    <property type="entry name" value="OS10G0565000 PROTEIN"/>
    <property type="match status" value="1"/>
</dbReference>
<sequence>MSFPEVQSTPATITQICYPDTTFIQGNINQSGDGPCTVQFNSGTLFHGALRNFQLSSNLSIMESGPSIILSQFNPLPQGQSLIAFSDGSIFQGNVENGYAVGFGSAYQATSEIYYSGNFQSGMADGFGCAVQGDFKDQNNIESVYLGWFQDGEPHGRGISLGIDGEGLTMFNRFEGYFIQGIRNGSGTIVLGSGEWLIGQFINDEKDGVFLYISEQGEIELRYYFKDIMKLSYKSENYYIDKPQELKFVVMQNEDSKIELYNEYVAYFKFLESTNLPGKSSQSQRIHIIPIIDTIWRFCRRITIPLRVGLITDSRVCTPIISEQIAEIARNLTKLDVCQVLKQTQQSQEMINFFKVVESIKSCIIGNYEILKFLFQFFRARDLITFGEQAKSVYINQFLEEVEKYIEDERIKMVKEDIILPQQNQIQTENSLIDNIHSGENSMEWKDTTKVEETDANQTITLDLNHETIENIVDLVEDAPQAGKMDKIKSLLKVSQILPLSNSGKDNELINTVISLLDQNLVVSHQNIKQMVFDIAAFTEQLDLIQPQDEFIDLLIDQFSKQSDSYQTTIQFDIQTLFSQSITDSNFTQFIAFLLNLYQVFDHDNPIVFMTEVIYPYVKHNLSKLIKALETDNFALSLLFDPTDQFYIDIMKQKSQSKKRRTDLDDDSQSTISKQFSSNSKASKFMSSTGSKAAVPKILLRDASNMLNEQEQSIFRCQKLSGKLVKLMQINQEYQSKFVFPYLINETLETIINNKFGLSISQYLQLDQLTLTEFLFNYFEQFNEVFGFPKISEEIDFYFRVLGPFFVKFARADGSWFLEENTYISDKGQYLIEKILSFHVNQQVLTAILACCLLKTDKINKQKPVVDPNDTTGDLDNNSVVSENSNDSNMDSINSFNSFAESGHSTRSQAEQKKVEGEKQKLFQVDSKKFDEGNCYNVIGLFLQGILQLFNK</sequence>
<organism evidence="2">
    <name type="scientific">Spironucleus salmonicida</name>
    <dbReference type="NCBI Taxonomy" id="348837"/>
    <lineage>
        <taxon>Eukaryota</taxon>
        <taxon>Metamonada</taxon>
        <taxon>Diplomonadida</taxon>
        <taxon>Hexamitidae</taxon>
        <taxon>Hexamitinae</taxon>
        <taxon>Spironucleus</taxon>
    </lineage>
</organism>
<evidence type="ECO:0000313" key="4">
    <source>
        <dbReference type="Proteomes" id="UP000018208"/>
    </source>
</evidence>
<reference evidence="2 3" key="1">
    <citation type="journal article" date="2014" name="PLoS Genet.">
        <title>The Genome of Spironucleus salmonicida Highlights a Fish Pathogen Adapted to Fluctuating Environments.</title>
        <authorList>
            <person name="Xu F."/>
            <person name="Jerlstrom-Hultqvist J."/>
            <person name="Einarsson E."/>
            <person name="Astvaldsson A."/>
            <person name="Svard S.G."/>
            <person name="Andersson J.O."/>
        </authorList>
    </citation>
    <scope>NUCLEOTIDE SEQUENCE</scope>
    <source>
        <strain evidence="3">ATCC 50377</strain>
    </source>
</reference>
<reference evidence="3" key="2">
    <citation type="submission" date="2020-12" db="EMBL/GenBank/DDBJ databases">
        <title>New Spironucleus salmonicida genome in near-complete chromosomes.</title>
        <authorList>
            <person name="Xu F."/>
            <person name="Kurt Z."/>
            <person name="Jimenez-Gonzalez A."/>
            <person name="Astvaldsson A."/>
            <person name="Andersson J.O."/>
            <person name="Svard S.G."/>
        </authorList>
    </citation>
    <scope>NUCLEOTIDE SEQUENCE</scope>
    <source>
        <strain evidence="3">ATCC 50377</strain>
    </source>
</reference>
<dbReference type="AlphaFoldDB" id="V6LV71"/>
<dbReference type="OrthoDB" id="406044at2759"/>
<evidence type="ECO:0008006" key="5">
    <source>
        <dbReference type="Google" id="ProtNLM"/>
    </source>
</evidence>
<feature type="compositionally biased region" description="Low complexity" evidence="1">
    <location>
        <begin position="874"/>
        <end position="889"/>
    </location>
</feature>
<keyword evidence="4" id="KW-1185">Reference proteome</keyword>
<proteinExistence type="predicted"/>
<dbReference type="PANTHER" id="PTHR23084">
    <property type="entry name" value="PHOSPHATIDYLINOSITOL-4-PHOSPHATE 5-KINASE RELATED"/>
    <property type="match status" value="1"/>
</dbReference>
<gene>
    <name evidence="2" type="ORF">SS50377_15451</name>
    <name evidence="3" type="ORF">SS50377_24788</name>
</gene>
<dbReference type="Gene3D" id="2.20.110.10">
    <property type="entry name" value="Histone H3 K4-specific methyltransferase SET7/9 N-terminal domain"/>
    <property type="match status" value="1"/>
</dbReference>
<feature type="region of interest" description="Disordered" evidence="1">
    <location>
        <begin position="865"/>
        <end position="889"/>
    </location>
</feature>